<name>A0ABW8YTX5_9SPHN</name>
<dbReference type="EMBL" id="JBELQC010000003">
    <property type="protein sequence ID" value="MFL9842611.1"/>
    <property type="molecule type" value="Genomic_DNA"/>
</dbReference>
<evidence type="ECO:0000256" key="3">
    <source>
        <dbReference type="ARBA" id="ARBA00023180"/>
    </source>
</evidence>
<sequence length="42" mass="4751">MGGYALKVFTGSREMSGAAMVEYFAPLKAWLDEQNKGKPKRW</sequence>
<dbReference type="InterPro" id="IPR001548">
    <property type="entry name" value="Peptidase_M2"/>
</dbReference>
<dbReference type="Pfam" id="PF01401">
    <property type="entry name" value="Peptidase_M2"/>
    <property type="match status" value="1"/>
</dbReference>
<reference evidence="4 5" key="1">
    <citation type="submission" date="2024-06" db="EMBL/GenBank/DDBJ databases">
        <authorList>
            <person name="Kaempfer P."/>
            <person name="Viver T."/>
        </authorList>
    </citation>
    <scope>NUCLEOTIDE SEQUENCE [LARGE SCALE GENOMIC DNA]</scope>
    <source>
        <strain evidence="4 5">ST-64</strain>
    </source>
</reference>
<keyword evidence="2" id="KW-1015">Disulfide bond</keyword>
<evidence type="ECO:0000313" key="4">
    <source>
        <dbReference type="EMBL" id="MFL9842611.1"/>
    </source>
</evidence>
<dbReference type="SUPFAM" id="SSF55486">
    <property type="entry name" value="Metalloproteases ('zincins'), catalytic domain"/>
    <property type="match status" value="1"/>
</dbReference>
<keyword evidence="1" id="KW-0732">Signal</keyword>
<accession>A0ABW8YTX5</accession>
<keyword evidence="5" id="KW-1185">Reference proteome</keyword>
<evidence type="ECO:0000313" key="5">
    <source>
        <dbReference type="Proteomes" id="UP001629244"/>
    </source>
</evidence>
<dbReference type="Proteomes" id="UP001629244">
    <property type="component" value="Unassembled WGS sequence"/>
</dbReference>
<evidence type="ECO:0000256" key="2">
    <source>
        <dbReference type="ARBA" id="ARBA00023157"/>
    </source>
</evidence>
<evidence type="ECO:0000256" key="1">
    <source>
        <dbReference type="ARBA" id="ARBA00022729"/>
    </source>
</evidence>
<protein>
    <submittedName>
        <fullName evidence="4">M2 family metallopeptidase</fullName>
    </submittedName>
</protein>
<dbReference type="PROSITE" id="PS52011">
    <property type="entry name" value="PEPTIDASE_M2"/>
    <property type="match status" value="1"/>
</dbReference>
<comment type="caution">
    <text evidence="4">The sequence shown here is derived from an EMBL/GenBank/DDBJ whole genome shotgun (WGS) entry which is preliminary data.</text>
</comment>
<gene>
    <name evidence="4" type="ORF">ABS767_16695</name>
</gene>
<proteinExistence type="predicted"/>
<organism evidence="4 5">
    <name type="scientific">Sphingomonas plantiphila</name>
    <dbReference type="NCBI Taxonomy" id="3163295"/>
    <lineage>
        <taxon>Bacteria</taxon>
        <taxon>Pseudomonadati</taxon>
        <taxon>Pseudomonadota</taxon>
        <taxon>Alphaproteobacteria</taxon>
        <taxon>Sphingomonadales</taxon>
        <taxon>Sphingomonadaceae</taxon>
        <taxon>Sphingomonas</taxon>
    </lineage>
</organism>
<keyword evidence="3" id="KW-0325">Glycoprotein</keyword>